<sequence length="91" mass="9523">MAYQRFFDDLVPNALGRHHHQLSADQLQPFVLMEEADLHHALDLGNAEGSARQSGGGGGDGGMADRGVHGARLAETAPAVTAAAIRVSSTF</sequence>
<dbReference type="AlphaFoldDB" id="A0A348FX43"/>
<protein>
    <submittedName>
        <fullName evidence="2">Uncharacterized protein</fullName>
    </submittedName>
</protein>
<gene>
    <name evidence="2" type="ORF">BLTE_05610</name>
</gene>
<dbReference type="EMBL" id="AP018907">
    <property type="protein sequence ID" value="BBF91876.1"/>
    <property type="molecule type" value="Genomic_DNA"/>
</dbReference>
<keyword evidence="3" id="KW-1185">Reference proteome</keyword>
<feature type="compositionally biased region" description="Gly residues" evidence="1">
    <location>
        <begin position="54"/>
        <end position="64"/>
    </location>
</feature>
<reference evidence="2 3" key="1">
    <citation type="submission" date="2018-08" db="EMBL/GenBank/DDBJ databases">
        <title>Complete genome sequencing of Blastochloris tepida GI.</title>
        <authorList>
            <person name="Tsukatani Y."/>
            <person name="Mori H."/>
        </authorList>
    </citation>
    <scope>NUCLEOTIDE SEQUENCE [LARGE SCALE GENOMIC DNA]</scope>
    <source>
        <strain evidence="2 3">GI</strain>
    </source>
</reference>
<dbReference type="Proteomes" id="UP000266934">
    <property type="component" value="Chromosome"/>
</dbReference>
<evidence type="ECO:0000313" key="2">
    <source>
        <dbReference type="EMBL" id="BBF91876.1"/>
    </source>
</evidence>
<organism evidence="2 3">
    <name type="scientific">Blastochloris tepida</name>
    <dbReference type="NCBI Taxonomy" id="2233851"/>
    <lineage>
        <taxon>Bacteria</taxon>
        <taxon>Pseudomonadati</taxon>
        <taxon>Pseudomonadota</taxon>
        <taxon>Alphaproteobacteria</taxon>
        <taxon>Hyphomicrobiales</taxon>
        <taxon>Blastochloridaceae</taxon>
        <taxon>Blastochloris</taxon>
    </lineage>
</organism>
<evidence type="ECO:0000313" key="3">
    <source>
        <dbReference type="Proteomes" id="UP000266934"/>
    </source>
</evidence>
<name>A0A348FX43_9HYPH</name>
<accession>A0A348FX43</accession>
<proteinExistence type="predicted"/>
<dbReference type="KEGG" id="blag:BLTE_05610"/>
<evidence type="ECO:0000256" key="1">
    <source>
        <dbReference type="SAM" id="MobiDB-lite"/>
    </source>
</evidence>
<feature type="region of interest" description="Disordered" evidence="1">
    <location>
        <begin position="45"/>
        <end position="67"/>
    </location>
</feature>